<sequence>MKYLPAKISPILLICGVSFTVLALTHIDDISVTPHSEMQMGFYDLLSHKKEIYDVRITPTPHAVISTITNPNDNRFIFKGKFTVEAMKNQQVNFKYTPIFYNNPTSGRMIDGFMDYMTHNNIFMTPMTVAGQPLLYGLSGIFLDDSHMTKGKE</sequence>
<accession>A0A0T9NF82</accession>
<keyword evidence="2" id="KW-1185">Reference proteome</keyword>
<dbReference type="RefSeq" id="WP_050112349.1">
    <property type="nucleotide sequence ID" value="NZ_CABHXQ010000029.1"/>
</dbReference>
<protein>
    <submittedName>
        <fullName evidence="1">Uncharacterized protein</fullName>
    </submittedName>
</protein>
<dbReference type="Proteomes" id="UP000041882">
    <property type="component" value="Unassembled WGS sequence"/>
</dbReference>
<reference evidence="2" key="1">
    <citation type="submission" date="2015-03" db="EMBL/GenBank/DDBJ databases">
        <authorList>
            <consortium name="Pathogen Informatics"/>
            <person name="Murphy D."/>
        </authorList>
    </citation>
    <scope>NUCLEOTIDE SEQUENCE [LARGE SCALE GENOMIC DNA]</scope>
    <source>
        <strain evidence="2">IP6945</strain>
    </source>
</reference>
<dbReference type="AlphaFoldDB" id="A0A0T9NF82"/>
<evidence type="ECO:0000313" key="1">
    <source>
        <dbReference type="EMBL" id="CNH04352.1"/>
    </source>
</evidence>
<evidence type="ECO:0000313" key="2">
    <source>
        <dbReference type="Proteomes" id="UP000041882"/>
    </source>
</evidence>
<gene>
    <name evidence="1" type="ORF">ERS008472_00381</name>
</gene>
<dbReference type="EMBL" id="CQAW01000001">
    <property type="protein sequence ID" value="CNH04352.1"/>
    <property type="molecule type" value="Genomic_DNA"/>
</dbReference>
<organism evidence="1 2">
    <name type="scientific">Yersinia thracica</name>
    <dbReference type="NCBI Taxonomy" id="2890319"/>
    <lineage>
        <taxon>Bacteria</taxon>
        <taxon>Pseudomonadati</taxon>
        <taxon>Pseudomonadota</taxon>
        <taxon>Gammaproteobacteria</taxon>
        <taxon>Enterobacterales</taxon>
        <taxon>Yersiniaceae</taxon>
        <taxon>Yersinia</taxon>
    </lineage>
</organism>
<name>A0A0T9NF82_9GAMM</name>
<proteinExistence type="predicted"/>